<dbReference type="eggNOG" id="COG0421">
    <property type="taxonomic scope" value="Bacteria"/>
</dbReference>
<name>H5UUH6_9MICO</name>
<dbReference type="AlphaFoldDB" id="H5UUH6"/>
<organism evidence="2 3">
    <name type="scientific">Mobilicoccus pelagius NBRC 104925</name>
    <dbReference type="NCBI Taxonomy" id="1089455"/>
    <lineage>
        <taxon>Bacteria</taxon>
        <taxon>Bacillati</taxon>
        <taxon>Actinomycetota</taxon>
        <taxon>Actinomycetes</taxon>
        <taxon>Micrococcales</taxon>
        <taxon>Dermatophilaceae</taxon>
        <taxon>Mobilicoccus</taxon>
    </lineage>
</organism>
<gene>
    <name evidence="2" type="ORF">MOPEL_129_00270</name>
</gene>
<accession>H5UUH6</accession>
<evidence type="ECO:0000256" key="1">
    <source>
        <dbReference type="SAM" id="MobiDB-lite"/>
    </source>
</evidence>
<protein>
    <recommendedName>
        <fullName evidence="4">Spermidine synthase</fullName>
    </recommendedName>
</protein>
<dbReference type="EMBL" id="BAFE01000088">
    <property type="protein sequence ID" value="GAB49384.1"/>
    <property type="molecule type" value="Genomic_DNA"/>
</dbReference>
<dbReference type="Gene3D" id="3.40.50.150">
    <property type="entry name" value="Vaccinia Virus protein VP39"/>
    <property type="match status" value="1"/>
</dbReference>
<comment type="caution">
    <text evidence="2">The sequence shown here is derived from an EMBL/GenBank/DDBJ whole genome shotgun (WGS) entry which is preliminary data.</text>
</comment>
<dbReference type="Proteomes" id="UP000004367">
    <property type="component" value="Unassembled WGS sequence"/>
</dbReference>
<dbReference type="NCBIfam" id="NF037959">
    <property type="entry name" value="MFS_SpdSyn"/>
    <property type="match status" value="1"/>
</dbReference>
<dbReference type="InterPro" id="IPR029063">
    <property type="entry name" value="SAM-dependent_MTases_sf"/>
</dbReference>
<evidence type="ECO:0000313" key="2">
    <source>
        <dbReference type="EMBL" id="GAB49384.1"/>
    </source>
</evidence>
<evidence type="ECO:0000313" key="3">
    <source>
        <dbReference type="Proteomes" id="UP000004367"/>
    </source>
</evidence>
<sequence>MAEFVRDEYGVSVLVGGHPQSHVPDDPEFLVFEYVAHLAACLDLLLPPPPQRLAVTHVGGAGLTLARYVEHVRPGSPQIVLEPDADLTEAVRREAPLPRGHRIRVRPTTGEAGVADLKPGSADAVVLDAFAGGSVPAAVTTVEFLTAAAGVLTPGGVFLANLSDEPGMRYVARVAAGLGRTGLPHRALIATHDVLKGRRHGNVVLVGSAAEIDTVELERRLRRLPFPTGVRHDVARWARSASPLTAADPMPSPTAPDPGHWRVR</sequence>
<feature type="region of interest" description="Disordered" evidence="1">
    <location>
        <begin position="244"/>
        <end position="264"/>
    </location>
</feature>
<dbReference type="SUPFAM" id="SSF53335">
    <property type="entry name" value="S-adenosyl-L-methionine-dependent methyltransferases"/>
    <property type="match status" value="1"/>
</dbReference>
<dbReference type="OrthoDB" id="8221452at2"/>
<dbReference type="STRING" id="1089455.MOPEL_129_00270"/>
<evidence type="ECO:0008006" key="4">
    <source>
        <dbReference type="Google" id="ProtNLM"/>
    </source>
</evidence>
<proteinExistence type="predicted"/>
<keyword evidence="3" id="KW-1185">Reference proteome</keyword>
<dbReference type="RefSeq" id="WP_009483227.1">
    <property type="nucleotide sequence ID" value="NZ_BAFE01000088.1"/>
</dbReference>
<reference evidence="2 3" key="1">
    <citation type="submission" date="2012-02" db="EMBL/GenBank/DDBJ databases">
        <title>Whole genome shotgun sequence of Mobilicoccus pelagius NBRC 104925.</title>
        <authorList>
            <person name="Yoshida Y."/>
            <person name="Hosoyama A."/>
            <person name="Tsuchikane K."/>
            <person name="Katsumata H."/>
            <person name="Yamazaki S."/>
            <person name="Fujita N."/>
        </authorList>
    </citation>
    <scope>NUCLEOTIDE SEQUENCE [LARGE SCALE GENOMIC DNA]</scope>
    <source>
        <strain evidence="2 3">NBRC 104925</strain>
    </source>
</reference>